<dbReference type="InterPro" id="IPR036388">
    <property type="entry name" value="WH-like_DNA-bd_sf"/>
</dbReference>
<accession>A0A1L6JCN4</accession>
<dbReference type="SMART" id="SM00862">
    <property type="entry name" value="Trans_reg_C"/>
    <property type="match status" value="1"/>
</dbReference>
<dbReference type="AlphaFoldDB" id="A0A1L6JCN4"/>
<dbReference type="RefSeq" id="WP_075152166.1">
    <property type="nucleotide sequence ID" value="NZ_CP018820.1"/>
</dbReference>
<dbReference type="PROSITE" id="PS51755">
    <property type="entry name" value="OMPR_PHOB"/>
    <property type="match status" value="1"/>
</dbReference>
<evidence type="ECO:0000256" key="1">
    <source>
        <dbReference type="ARBA" id="ARBA00023125"/>
    </source>
</evidence>
<dbReference type="InterPro" id="IPR001867">
    <property type="entry name" value="OmpR/PhoB-type_DNA-bd"/>
</dbReference>
<name>A0A1L6JCN4_9SPHN</name>
<dbReference type="GO" id="GO:0006355">
    <property type="term" value="P:regulation of DNA-templated transcription"/>
    <property type="evidence" value="ECO:0007669"/>
    <property type="project" value="InterPro"/>
</dbReference>
<dbReference type="EMBL" id="CP018820">
    <property type="protein sequence ID" value="APR53577.1"/>
    <property type="molecule type" value="Genomic_DNA"/>
</dbReference>
<dbReference type="STRING" id="93064.BRX40_15125"/>
<dbReference type="InterPro" id="IPR016032">
    <property type="entry name" value="Sig_transdc_resp-reg_C-effctor"/>
</dbReference>
<gene>
    <name evidence="2" type="ORF">BRX40_15125</name>
</gene>
<dbReference type="Gene3D" id="1.10.10.10">
    <property type="entry name" value="Winged helix-like DNA-binding domain superfamily/Winged helix DNA-binding domain"/>
    <property type="match status" value="1"/>
</dbReference>
<keyword evidence="1" id="KW-0238">DNA-binding</keyword>
<dbReference type="CDD" id="cd00383">
    <property type="entry name" value="trans_reg_C"/>
    <property type="match status" value="1"/>
</dbReference>
<dbReference type="GO" id="GO:0003677">
    <property type="term" value="F:DNA binding"/>
    <property type="evidence" value="ECO:0007669"/>
    <property type="project" value="UniProtKB-UniRule"/>
</dbReference>
<reference evidence="3" key="1">
    <citation type="submission" date="2016-12" db="EMBL/GenBank/DDBJ databases">
        <title>Whole genome sequencing of Sphingomonas sp. ABOJV.</title>
        <authorList>
            <person name="Conlan S."/>
            <person name="Thomas P.J."/>
            <person name="Mullikin J."/>
            <person name="Palmore T.N."/>
            <person name="Frank K.M."/>
            <person name="Segre J.A."/>
        </authorList>
    </citation>
    <scope>NUCLEOTIDE SEQUENCE [LARGE SCALE GENOMIC DNA]</scope>
    <source>
        <strain evidence="3">ABOJV</strain>
    </source>
</reference>
<proteinExistence type="predicted"/>
<evidence type="ECO:0000313" key="3">
    <source>
        <dbReference type="Proteomes" id="UP000185161"/>
    </source>
</evidence>
<dbReference type="KEGG" id="skr:BRX40_15125"/>
<evidence type="ECO:0000313" key="2">
    <source>
        <dbReference type="EMBL" id="APR53577.1"/>
    </source>
</evidence>
<dbReference type="Pfam" id="PF00486">
    <property type="entry name" value="Trans_reg_C"/>
    <property type="match status" value="1"/>
</dbReference>
<keyword evidence="3" id="KW-1185">Reference proteome</keyword>
<dbReference type="Proteomes" id="UP000185161">
    <property type="component" value="Chromosome"/>
</dbReference>
<sequence>MAATGFRFEGFHLDPGNRRLTRNGAPVELNARYLDALLLLVREPGQLVPKDRFMGEVWRGIPVTDEALTQCIRTLRRQLGDDATSPRFIETVPKHGYRFIAAVRADERIAPPSPLASPLPRRWDEAALTAGFGVLGGSVAGLIGGLIYGLAAASQPAQAGAASALLVLLCIAILLATVGAAGVSAGIAAANALSERPWRWSVAGGAAGGLVVGALGKMLGLDAFSLLLGQSPGNITGGAEGALLGAGVGLGVCLAHRRGAPRFRDAALLGGLSGGIAGLLVALFGGRLLAGSLALLAGQFPGARLRLDPIGGLFGEAGFGPLSQGLSATLEGALFGACVTGVIVLARRERREA</sequence>
<dbReference type="GeneID" id="44133897"/>
<protein>
    <submittedName>
        <fullName evidence="2">Uncharacterized protein</fullName>
    </submittedName>
</protein>
<dbReference type="SUPFAM" id="SSF46894">
    <property type="entry name" value="C-terminal effector domain of the bipartite response regulators"/>
    <property type="match status" value="1"/>
</dbReference>
<dbReference type="GO" id="GO:0000160">
    <property type="term" value="P:phosphorelay signal transduction system"/>
    <property type="evidence" value="ECO:0007669"/>
    <property type="project" value="InterPro"/>
</dbReference>
<organism evidence="2 3">
    <name type="scientific">Sphingomonas koreensis</name>
    <dbReference type="NCBI Taxonomy" id="93064"/>
    <lineage>
        <taxon>Bacteria</taxon>
        <taxon>Pseudomonadati</taxon>
        <taxon>Pseudomonadota</taxon>
        <taxon>Alphaproteobacteria</taxon>
        <taxon>Sphingomonadales</taxon>
        <taxon>Sphingomonadaceae</taxon>
        <taxon>Sphingomonas</taxon>
    </lineage>
</organism>